<evidence type="ECO:0000313" key="1">
    <source>
        <dbReference type="EMBL" id="ORX98023.1"/>
    </source>
</evidence>
<name>A0A1Y1YJI3_9PLEO</name>
<comment type="caution">
    <text evidence="1">The sequence shown here is derived from an EMBL/GenBank/DDBJ whole genome shotgun (WGS) entry which is preliminary data.</text>
</comment>
<proteinExistence type="predicted"/>
<reference evidence="1 2" key="1">
    <citation type="submission" date="2016-07" db="EMBL/GenBank/DDBJ databases">
        <title>Pervasive Adenine N6-methylation of Active Genes in Fungi.</title>
        <authorList>
            <consortium name="DOE Joint Genome Institute"/>
            <person name="Mondo S.J."/>
            <person name="Dannebaum R.O."/>
            <person name="Kuo R.C."/>
            <person name="Labutti K."/>
            <person name="Haridas S."/>
            <person name="Kuo A."/>
            <person name="Salamov A."/>
            <person name="Ahrendt S.R."/>
            <person name="Lipzen A."/>
            <person name="Sullivan W."/>
            <person name="Andreopoulos W.B."/>
            <person name="Clum A."/>
            <person name="Lindquist E."/>
            <person name="Daum C."/>
            <person name="Ramamoorthy G.K."/>
            <person name="Gryganskyi A."/>
            <person name="Culley D."/>
            <person name="Magnuson J.K."/>
            <person name="James T.Y."/>
            <person name="O'Malley M.A."/>
            <person name="Stajich J.E."/>
            <person name="Spatafora J.W."/>
            <person name="Visel A."/>
            <person name="Grigoriev I.V."/>
        </authorList>
    </citation>
    <scope>NUCLEOTIDE SEQUENCE [LARGE SCALE GENOMIC DNA]</scope>
    <source>
        <strain evidence="1 2">CBS 115471</strain>
    </source>
</reference>
<dbReference type="Proteomes" id="UP000193144">
    <property type="component" value="Unassembled WGS sequence"/>
</dbReference>
<dbReference type="AlphaFoldDB" id="A0A1Y1YJI3"/>
<dbReference type="EMBL" id="MCFA01000223">
    <property type="protein sequence ID" value="ORX98023.1"/>
    <property type="molecule type" value="Genomic_DNA"/>
</dbReference>
<accession>A0A1Y1YJI3</accession>
<gene>
    <name evidence="1" type="ORF">BCR34DRAFT_157595</name>
</gene>
<keyword evidence="2" id="KW-1185">Reference proteome</keyword>
<sequence length="217" mass="24205">MVDDLPGLPVLSSKSYSHRSLFTSRAVHPTHFRIKYCSGQVLGIAYRILIKLPGFSRRGCQVPSRAKQVCLLPLHHMANVRPSKSRKMADNSKVVYSAYLECSIHSFYHGTHRYRDVSTRPLEFWPWRTASHHLVRNTSGGGQRLPRRATCIIPTPSSRVISMKLSTSRVPSFSPLCGVLCDIHEIADLGGSQSLSMPVDCVFSSFLSISLSLRSAH</sequence>
<protein>
    <submittedName>
        <fullName evidence="1">Uncharacterized protein</fullName>
    </submittedName>
</protein>
<evidence type="ECO:0000313" key="2">
    <source>
        <dbReference type="Proteomes" id="UP000193144"/>
    </source>
</evidence>
<organism evidence="1 2">
    <name type="scientific">Clohesyomyces aquaticus</name>
    <dbReference type="NCBI Taxonomy" id="1231657"/>
    <lineage>
        <taxon>Eukaryota</taxon>
        <taxon>Fungi</taxon>
        <taxon>Dikarya</taxon>
        <taxon>Ascomycota</taxon>
        <taxon>Pezizomycotina</taxon>
        <taxon>Dothideomycetes</taxon>
        <taxon>Pleosporomycetidae</taxon>
        <taxon>Pleosporales</taxon>
        <taxon>Lindgomycetaceae</taxon>
        <taxon>Clohesyomyces</taxon>
    </lineage>
</organism>